<dbReference type="RefSeq" id="WP_191830253.1">
    <property type="nucleotide sequence ID" value="NZ_JACYHB010000018.1"/>
</dbReference>
<dbReference type="AlphaFoldDB" id="A0A927J2J9"/>
<sequence>MISAVVQAAEEGSEIVNELPIPPLAFGLLAFGALVSLLLVTYAFRSIGTRH</sequence>
<keyword evidence="3" id="KW-1185">Reference proteome</keyword>
<evidence type="ECO:0000313" key="2">
    <source>
        <dbReference type="EMBL" id="MBD8080683.1"/>
    </source>
</evidence>
<keyword evidence="1" id="KW-0812">Transmembrane</keyword>
<proteinExistence type="predicted"/>
<name>A0A927J2J9_9MICO</name>
<dbReference type="Proteomes" id="UP000610846">
    <property type="component" value="Unassembled WGS sequence"/>
</dbReference>
<keyword evidence="1" id="KW-0472">Membrane</keyword>
<dbReference type="EMBL" id="JACYHB010000018">
    <property type="protein sequence ID" value="MBD8080683.1"/>
    <property type="molecule type" value="Genomic_DNA"/>
</dbReference>
<keyword evidence="1" id="KW-1133">Transmembrane helix</keyword>
<protein>
    <submittedName>
        <fullName evidence="2">Uncharacterized protein</fullName>
    </submittedName>
</protein>
<reference evidence="2" key="2">
    <citation type="submission" date="2020-09" db="EMBL/GenBank/DDBJ databases">
        <authorList>
            <person name="Yu Y."/>
        </authorList>
    </citation>
    <scope>NUCLEOTIDE SEQUENCE</scope>
    <source>
        <strain evidence="2">KCTC 49039</strain>
    </source>
</reference>
<comment type="caution">
    <text evidence="2">The sequence shown here is derived from an EMBL/GenBank/DDBJ whole genome shotgun (WGS) entry which is preliminary data.</text>
</comment>
<reference evidence="2" key="1">
    <citation type="journal article" date="2018" name="Curr. Microbiol.">
        <title>Cellulosimicrobium arenosum sp. nov., Isolated from Marine Sediment Sand.</title>
        <authorList>
            <person name="Oh M."/>
            <person name="Kim J.H."/>
            <person name="Yoon J.H."/>
            <person name="Schumann P."/>
            <person name="Kim W."/>
        </authorList>
    </citation>
    <scope>NUCLEOTIDE SEQUENCE</scope>
    <source>
        <strain evidence="2">KCTC 49039</strain>
    </source>
</reference>
<feature type="transmembrane region" description="Helical" evidence="1">
    <location>
        <begin position="24"/>
        <end position="44"/>
    </location>
</feature>
<organism evidence="2 3">
    <name type="scientific">Cellulosimicrobium arenosum</name>
    <dbReference type="NCBI Taxonomy" id="2708133"/>
    <lineage>
        <taxon>Bacteria</taxon>
        <taxon>Bacillati</taxon>
        <taxon>Actinomycetota</taxon>
        <taxon>Actinomycetes</taxon>
        <taxon>Micrococcales</taxon>
        <taxon>Promicromonosporaceae</taxon>
        <taxon>Cellulosimicrobium</taxon>
    </lineage>
</organism>
<accession>A0A927J2J9</accession>
<gene>
    <name evidence="2" type="ORF">IF651_16700</name>
</gene>
<evidence type="ECO:0000256" key="1">
    <source>
        <dbReference type="SAM" id="Phobius"/>
    </source>
</evidence>
<evidence type="ECO:0000313" key="3">
    <source>
        <dbReference type="Proteomes" id="UP000610846"/>
    </source>
</evidence>